<gene>
    <name evidence="4" type="ORF">NCTC13354_00743</name>
</gene>
<dbReference type="KEGG" id="tbw:NCTC13354_00743"/>
<dbReference type="UniPathway" id="UPA00378"/>
<dbReference type="InterPro" id="IPR038731">
    <property type="entry name" value="RgtA/B/C-like"/>
</dbReference>
<sequence>MRVTTIHLTPAKRAQYEDELRGRLGLFPKGATLPAQIRLRGWIVTCLAALLAAVTRLTRLTYPHEMVFDETYYVKGAYSLLNFGYERAWEGDDQNELFVAGDLSALKDDPDRWVHPPFGKWLMGLGMRIFGDDNGVGWRFTTALLGVLAVALVVRIALRLFNSVVLAGFAGVAMALDGMGIVMARTGLLDNILMFFVLAGFWALLKDRDHSRAKLAHAVASNKLRIHDDGRLVPADPWAPRTGWRPWLIAAGVLLGLSCGVKWSGAYAVAAFGIFAFAWGVAARKEVGAKLWAGAGFWREGVPAFFQLVPTALLAYIAAWIPWLAHPVGWDRQWARDQQARNANLPAAEQVPMPIDGAPAVVNSWLHYHAETMKFHTGLDSEHTYQSLPWAWPLQLRPVSFYWRAGEDLPAGSCPADDCVSAITSVGNPFVWWLAAAALVVVLWAAIRLRDWRAWAILAGYLAMYAPWFMYLDRTIYQFYAIAFLPFTVLALTFGLAWLTGMLRPPRAYPRPLNAVFTRIGTEQTGPHELRPAVVDIRPAGRRQWIMVGAVTGLIVAAAIFWMPLWWGTPVPRWFWRIHMWMPSWI</sequence>
<dbReference type="AlphaFoldDB" id="A0A3S4VSZ0"/>
<comment type="pathway">
    <text evidence="1">Protein modification; protein glycosylation.</text>
</comment>
<dbReference type="EMBL" id="LR134476">
    <property type="protein sequence ID" value="VEI13043.1"/>
    <property type="molecule type" value="Genomic_DNA"/>
</dbReference>
<dbReference type="InterPro" id="IPR027005">
    <property type="entry name" value="PMT-like"/>
</dbReference>
<keyword evidence="1 4" id="KW-0808">Transferase</keyword>
<feature type="domain" description="Protein O-mannosyl-transferase C-terminal four TM" evidence="3">
    <location>
        <begin position="363"/>
        <end position="585"/>
    </location>
</feature>
<evidence type="ECO:0000259" key="3">
    <source>
        <dbReference type="Pfam" id="PF16192"/>
    </source>
</evidence>
<feature type="transmembrane region" description="Helical" evidence="1">
    <location>
        <begin position="160"/>
        <end position="176"/>
    </location>
</feature>
<keyword evidence="1" id="KW-1133">Transmembrane helix</keyword>
<dbReference type="Pfam" id="PF13231">
    <property type="entry name" value="PMT_2"/>
    <property type="match status" value="1"/>
</dbReference>
<keyword evidence="5" id="KW-1185">Reference proteome</keyword>
<feature type="transmembrane region" description="Helical" evidence="1">
    <location>
        <begin position="430"/>
        <end position="447"/>
    </location>
</feature>
<comment type="subcellular location">
    <subcellularLocation>
        <location evidence="1">Cell membrane</location>
    </subcellularLocation>
</comment>
<dbReference type="EC" id="2.4.1.-" evidence="1"/>
<reference evidence="4 5" key="1">
    <citation type="submission" date="2018-12" db="EMBL/GenBank/DDBJ databases">
        <authorList>
            <consortium name="Pathogen Informatics"/>
        </authorList>
    </citation>
    <scope>NUCLEOTIDE SEQUENCE [LARGE SCALE GENOMIC DNA]</scope>
    <source>
        <strain evidence="4 5">NCTC13354</strain>
    </source>
</reference>
<accession>A0A3S4VSZ0</accession>
<evidence type="ECO:0000313" key="4">
    <source>
        <dbReference type="EMBL" id="VEI13043.1"/>
    </source>
</evidence>
<dbReference type="PANTHER" id="PTHR10050:SF46">
    <property type="entry name" value="PROTEIN O-MANNOSYL-TRANSFERASE 2"/>
    <property type="match status" value="1"/>
</dbReference>
<keyword evidence="1" id="KW-1003">Cell membrane</keyword>
<keyword evidence="1 4" id="KW-0328">Glycosyltransferase</keyword>
<feature type="transmembrane region" description="Helical" evidence="1">
    <location>
        <begin position="188"/>
        <end position="205"/>
    </location>
</feature>
<comment type="function">
    <text evidence="1">Protein O-mannosyltransferase that catalyzes the transfer of a single mannose residue from a polyprenol phospho-mannosyl lipidic donor to the hydroxyl group of selected serine and threonine residues in acceptor proteins.</text>
</comment>
<proteinExistence type="inferred from homology"/>
<keyword evidence="1" id="KW-0472">Membrane</keyword>
<protein>
    <recommendedName>
        <fullName evidence="1">Polyprenol-phosphate-mannose--protein mannosyltransferase</fullName>
        <ecNumber evidence="1">2.4.1.-</ecNumber>
    </recommendedName>
</protein>
<dbReference type="InterPro" id="IPR032421">
    <property type="entry name" value="PMT_4TMC"/>
</dbReference>
<dbReference type="OrthoDB" id="9776737at2"/>
<feature type="transmembrane region" description="Helical" evidence="1">
    <location>
        <begin position="136"/>
        <end position="154"/>
    </location>
</feature>
<dbReference type="GO" id="GO:0005886">
    <property type="term" value="C:plasma membrane"/>
    <property type="evidence" value="ECO:0007669"/>
    <property type="project" value="UniProtKB-SubCell"/>
</dbReference>
<feature type="transmembrane region" description="Helical" evidence="1">
    <location>
        <begin position="477"/>
        <end position="499"/>
    </location>
</feature>
<feature type="transmembrane region" description="Helical" evidence="1">
    <location>
        <begin position="304"/>
        <end position="325"/>
    </location>
</feature>
<evidence type="ECO:0000259" key="2">
    <source>
        <dbReference type="Pfam" id="PF13231"/>
    </source>
</evidence>
<keyword evidence="1" id="KW-0812">Transmembrane</keyword>
<dbReference type="GO" id="GO:0004169">
    <property type="term" value="F:dolichyl-phosphate-mannose-protein mannosyltransferase activity"/>
    <property type="evidence" value="ECO:0007669"/>
    <property type="project" value="UniProtKB-UniRule"/>
</dbReference>
<evidence type="ECO:0000256" key="1">
    <source>
        <dbReference type="RuleBase" id="RU367007"/>
    </source>
</evidence>
<feature type="transmembrane region" description="Helical" evidence="1">
    <location>
        <begin position="454"/>
        <end position="471"/>
    </location>
</feature>
<comment type="similarity">
    <text evidence="1">Belongs to the glycosyltransferase 39 family.</text>
</comment>
<evidence type="ECO:0000313" key="5">
    <source>
        <dbReference type="Proteomes" id="UP000269542"/>
    </source>
</evidence>
<name>A0A3S4VSZ0_9ACTO</name>
<feature type="domain" description="Glycosyltransferase RgtA/B/C/D-like" evidence="2">
    <location>
        <begin position="115"/>
        <end position="209"/>
    </location>
</feature>
<feature type="transmembrane region" description="Helical" evidence="1">
    <location>
        <begin position="545"/>
        <end position="567"/>
    </location>
</feature>
<dbReference type="Pfam" id="PF16192">
    <property type="entry name" value="PMT_4TMC"/>
    <property type="match status" value="1"/>
</dbReference>
<organism evidence="4 5">
    <name type="scientific">Trueperella bialowiezensis</name>
    <dbReference type="NCBI Taxonomy" id="312285"/>
    <lineage>
        <taxon>Bacteria</taxon>
        <taxon>Bacillati</taxon>
        <taxon>Actinomycetota</taxon>
        <taxon>Actinomycetes</taxon>
        <taxon>Actinomycetales</taxon>
        <taxon>Actinomycetaceae</taxon>
        <taxon>Trueperella</taxon>
    </lineage>
</organism>
<feature type="transmembrane region" description="Helical" evidence="1">
    <location>
        <begin position="264"/>
        <end position="283"/>
    </location>
</feature>
<dbReference type="PANTHER" id="PTHR10050">
    <property type="entry name" value="DOLICHYL-PHOSPHATE-MANNOSE--PROTEIN MANNOSYLTRANSFERASE"/>
    <property type="match status" value="1"/>
</dbReference>
<dbReference type="Proteomes" id="UP000269542">
    <property type="component" value="Chromosome"/>
</dbReference>